<evidence type="ECO:0000313" key="4">
    <source>
        <dbReference type="Proteomes" id="UP001170481"/>
    </source>
</evidence>
<keyword evidence="5" id="KW-1185">Reference proteome</keyword>
<evidence type="ECO:0000313" key="2">
    <source>
        <dbReference type="EMBL" id="MDI5883047.1"/>
    </source>
</evidence>
<proteinExistence type="predicted"/>
<dbReference type="Proteomes" id="UP001229025">
    <property type="component" value="Unassembled WGS sequence"/>
</dbReference>
<organism evidence="3 4">
    <name type="scientific">Cobetia amphilecti</name>
    <dbReference type="NCBI Taxonomy" id="1055104"/>
    <lineage>
        <taxon>Bacteria</taxon>
        <taxon>Pseudomonadati</taxon>
        <taxon>Pseudomonadota</taxon>
        <taxon>Gammaproteobacteria</taxon>
        <taxon>Oceanospirillales</taxon>
        <taxon>Halomonadaceae</taxon>
        <taxon>Cobetia</taxon>
    </lineage>
</organism>
<comment type="caution">
    <text evidence="3">The sequence shown here is derived from an EMBL/GenBank/DDBJ whole genome shotgun (WGS) entry which is preliminary data.</text>
</comment>
<dbReference type="RefSeq" id="WP_054555997.1">
    <property type="nucleotide sequence ID" value="NZ_CP136695.1"/>
</dbReference>
<reference evidence="3" key="2">
    <citation type="submission" date="2023-07" db="EMBL/GenBank/DDBJ databases">
        <title>Genome content predicts the carbon catabolic preferences of heterotrophic bacteria.</title>
        <authorList>
            <person name="Gralka M."/>
        </authorList>
    </citation>
    <scope>NUCLEOTIDE SEQUENCE</scope>
    <source>
        <strain evidence="3">C2R13</strain>
    </source>
</reference>
<dbReference type="InterPro" id="IPR029052">
    <property type="entry name" value="Metallo-depent_PP-like"/>
</dbReference>
<dbReference type="AlphaFoldDB" id="A0AAP4TWJ2"/>
<reference evidence="2" key="4">
    <citation type="submission" date="2024-05" db="EMBL/GenBank/DDBJ databases">
        <title>Genome-based characterization of strain KMM 296 and proposal for reclassification of Cobetia litoralis and Cobetia pacifica, and emended description of the species Cobetia amphilecti and Cobetia marina.</title>
        <authorList>
            <person name="Balabanova L."/>
            <person name="Nedashkovskaya O."/>
        </authorList>
    </citation>
    <scope>NUCLEOTIDE SEQUENCE</scope>
    <source>
        <strain evidence="2">NRIC 0815</strain>
    </source>
</reference>
<reference evidence="5" key="3">
    <citation type="submission" date="2023-07" db="EMBL/GenBank/DDBJ databases">
        <title>Genome-based characterization of strain KMM 296 and proposal for reclassification of Cobetia litoralis and Cobetia pacifica, and emended description of the species Cobetia amphilecti and Cobetia marina.</title>
        <authorList>
            <person name="Balabanova L."/>
            <person name="Nedashkovskaya O."/>
        </authorList>
    </citation>
    <scope>NUCLEOTIDE SEQUENCE [LARGE SCALE GENOMIC DNA]</scope>
    <source>
        <strain evidence="5">NRIC 0815</strain>
    </source>
</reference>
<dbReference type="PANTHER" id="PTHR46546">
    <property type="entry name" value="SHEWANELLA-LIKE PROTEIN PHOSPHATASE 1"/>
    <property type="match status" value="1"/>
</dbReference>
<evidence type="ECO:0000259" key="1">
    <source>
        <dbReference type="Pfam" id="PF00149"/>
    </source>
</evidence>
<dbReference type="GO" id="GO:0016787">
    <property type="term" value="F:hydrolase activity"/>
    <property type="evidence" value="ECO:0007669"/>
    <property type="project" value="InterPro"/>
</dbReference>
<dbReference type="GeneID" id="97326186"/>
<feature type="domain" description="Calcineurin-like phosphoesterase" evidence="1">
    <location>
        <begin position="61"/>
        <end position="151"/>
    </location>
</feature>
<evidence type="ECO:0000313" key="5">
    <source>
        <dbReference type="Proteomes" id="UP001229025"/>
    </source>
</evidence>
<sequence>MTLSPPMSDAVPRYRGPTRYLKALPSHAAQWPETHQHLRAGDKVSRAARKLGSKDWPRRDVIFISDAHADAEAFIASLVASGGVRLTSRDNLVLTARGKRSVFVIGGDCLDKGPSNLELLEALRTLMRSGARLKLLAGNHDMRLMLALMRLSHDDSARTDHLFVRMGAKGLALLKEVFDHYLADRPRAMKSIPSRSECRRRLYPGPDWAEQFRKSAGHVLKGEALEKEITRLSAKADGFEHACEKHGLSLRQTYAAALKAHELFLKPGGRFAWFFDEMRLAYRSGAFLHVHAGVDDAFARRLGRQKVSQVNQEFRRILREDPFTFYYGELANVLRTKYRKSDMVLSAAGVKRLHKVGIRAVMHGHVNHQAGQQLGWRHGLLHIEGDVTLDRNSRRKEGLDGVGMGATLIEACGRIVGISNDHPEVKVYAP</sequence>
<accession>A0AAP4TWJ2</accession>
<dbReference type="SUPFAM" id="SSF56300">
    <property type="entry name" value="Metallo-dependent phosphatases"/>
    <property type="match status" value="1"/>
</dbReference>
<reference evidence="2 5" key="1">
    <citation type="submission" date="2023-04" db="EMBL/GenBank/DDBJ databases">
        <authorList>
            <person name="Otstavnykh N."/>
            <person name="Seitkalieva A."/>
            <person name="Bystritskaya E."/>
        </authorList>
    </citation>
    <scope>NUCLEOTIDE SEQUENCE [LARGE SCALE GENOMIC DNA]</scope>
    <source>
        <strain evidence="2 5">NRIC 0815</strain>
    </source>
</reference>
<dbReference type="Pfam" id="PF00149">
    <property type="entry name" value="Metallophos"/>
    <property type="match status" value="1"/>
</dbReference>
<dbReference type="EMBL" id="JAUORK010000005">
    <property type="protein sequence ID" value="MDO6671670.1"/>
    <property type="molecule type" value="Genomic_DNA"/>
</dbReference>
<dbReference type="PANTHER" id="PTHR46546:SF4">
    <property type="entry name" value="SHEWANELLA-LIKE PROTEIN PHOSPHATASE 1"/>
    <property type="match status" value="1"/>
</dbReference>
<name>A0AAP4TWJ2_9GAMM</name>
<evidence type="ECO:0000313" key="3">
    <source>
        <dbReference type="EMBL" id="MDO6671670.1"/>
    </source>
</evidence>
<dbReference type="Proteomes" id="UP001170481">
    <property type="component" value="Unassembled WGS sequence"/>
</dbReference>
<dbReference type="EMBL" id="JASCSA010000001">
    <property type="protein sequence ID" value="MDI5883047.1"/>
    <property type="molecule type" value="Genomic_DNA"/>
</dbReference>
<dbReference type="InterPro" id="IPR004843">
    <property type="entry name" value="Calcineurin-like_PHP"/>
</dbReference>
<gene>
    <name evidence="3" type="ORF">Q4535_06005</name>
    <name evidence="2" type="ORF">QLT01_01600</name>
</gene>
<protein>
    <submittedName>
        <fullName evidence="3">Metallophosphoesterase</fullName>
    </submittedName>
</protein>
<dbReference type="Gene3D" id="3.60.21.10">
    <property type="match status" value="1"/>
</dbReference>